<accession>A0A2X3LYR5</accession>
<dbReference type="Proteomes" id="UP000250991">
    <property type="component" value="Unassembled WGS sequence"/>
</dbReference>
<proteinExistence type="predicted"/>
<dbReference type="GO" id="GO:0051920">
    <property type="term" value="F:peroxiredoxin activity"/>
    <property type="evidence" value="ECO:0007669"/>
    <property type="project" value="InterPro"/>
</dbReference>
<dbReference type="PANTHER" id="PTHR34846:SF10">
    <property type="entry name" value="CYTOPLASMIC PROTEIN"/>
    <property type="match status" value="1"/>
</dbReference>
<name>A0A2X3LYR5_ECOLX</name>
<dbReference type="Pfam" id="PF02627">
    <property type="entry name" value="CMD"/>
    <property type="match status" value="1"/>
</dbReference>
<dbReference type="PANTHER" id="PTHR34846">
    <property type="entry name" value="4-CARBOXYMUCONOLACTONE DECARBOXYLASE FAMILY PROTEIN (AFU_ORTHOLOGUE AFUA_6G11590)"/>
    <property type="match status" value="1"/>
</dbReference>
<dbReference type="Gene3D" id="1.20.1290.10">
    <property type="entry name" value="AhpD-like"/>
    <property type="match status" value="1"/>
</dbReference>
<organism evidence="2 3">
    <name type="scientific">Escherichia coli</name>
    <dbReference type="NCBI Taxonomy" id="562"/>
    <lineage>
        <taxon>Bacteria</taxon>
        <taxon>Pseudomonadati</taxon>
        <taxon>Pseudomonadota</taxon>
        <taxon>Gammaproteobacteria</taxon>
        <taxon>Enterobacterales</taxon>
        <taxon>Enterobacteriaceae</taxon>
        <taxon>Escherichia</taxon>
    </lineage>
</organism>
<dbReference type="AlphaFoldDB" id="A0A2X3LYR5"/>
<evidence type="ECO:0000259" key="1">
    <source>
        <dbReference type="Pfam" id="PF02627"/>
    </source>
</evidence>
<protein>
    <submittedName>
        <fullName evidence="2">Putative decarboxylase</fullName>
    </submittedName>
</protein>
<dbReference type="InterPro" id="IPR029032">
    <property type="entry name" value="AhpD-like"/>
</dbReference>
<dbReference type="EMBL" id="UARW01000010">
    <property type="protein sequence ID" value="SQD04149.1"/>
    <property type="molecule type" value="Genomic_DNA"/>
</dbReference>
<gene>
    <name evidence="2" type="ORF">NCTC8009_04658</name>
</gene>
<evidence type="ECO:0000313" key="2">
    <source>
        <dbReference type="EMBL" id="SQD04149.1"/>
    </source>
</evidence>
<evidence type="ECO:0000313" key="3">
    <source>
        <dbReference type="Proteomes" id="UP000250991"/>
    </source>
</evidence>
<feature type="domain" description="Carboxymuconolactone decarboxylase-like" evidence="1">
    <location>
        <begin position="50"/>
        <end position="122"/>
    </location>
</feature>
<dbReference type="STRING" id="585034.ECIAI1_1814"/>
<sequence>MGLPPLSKIPFILRPQAWLHRRHYGEVLSPIRWWGRIPFIFYLVSMFVGWLERKRSPLDPVVRSLVSARIAQMCLCEFCVDITSMKVAERTGSNDKLLAVADWRQSPLFSDEERLALEYAEAASVTPPTVDDALRTRLAAHFDAQALTELTALIGLQNLSARFNSAMDIPAQGLCRIPEKTFLRREDAPLWVVAGIVIAVFFGNTCQ</sequence>
<dbReference type="InterPro" id="IPR003779">
    <property type="entry name" value="CMD-like"/>
</dbReference>
<dbReference type="SUPFAM" id="SSF69118">
    <property type="entry name" value="AhpD-like"/>
    <property type="match status" value="1"/>
</dbReference>
<reference evidence="2 3" key="1">
    <citation type="submission" date="2018-06" db="EMBL/GenBank/DDBJ databases">
        <authorList>
            <consortium name="Pathogen Informatics"/>
            <person name="Doyle S."/>
        </authorList>
    </citation>
    <scope>NUCLEOTIDE SEQUENCE [LARGE SCALE GENOMIC DNA]</scope>
    <source>
        <strain evidence="2 3">NCTC8009</strain>
    </source>
</reference>